<keyword evidence="7" id="KW-1185">Reference proteome</keyword>
<feature type="transmembrane region" description="Helical" evidence="5">
    <location>
        <begin position="84"/>
        <end position="104"/>
    </location>
</feature>
<feature type="transmembrane region" description="Helical" evidence="5">
    <location>
        <begin position="21"/>
        <end position="39"/>
    </location>
</feature>
<feature type="transmembrane region" description="Helical" evidence="5">
    <location>
        <begin position="204"/>
        <end position="226"/>
    </location>
</feature>
<feature type="transmembrane region" description="Helical" evidence="5">
    <location>
        <begin position="45"/>
        <end position="63"/>
    </location>
</feature>
<evidence type="ECO:0000313" key="6">
    <source>
        <dbReference type="EMBL" id="SHK70640.1"/>
    </source>
</evidence>
<dbReference type="Gene3D" id="1.10.357.140">
    <property type="entry name" value="UbiA prenyltransferase"/>
    <property type="match status" value="1"/>
</dbReference>
<dbReference type="OrthoDB" id="9803632at2"/>
<feature type="transmembrane region" description="Helical" evidence="5">
    <location>
        <begin position="134"/>
        <end position="155"/>
    </location>
</feature>
<dbReference type="PANTHER" id="PTHR11048:SF5">
    <property type="entry name" value="DECAPRENYL-PHOSPHATE PHOSPHORIBOSYLTRANSFERASE"/>
    <property type="match status" value="1"/>
</dbReference>
<dbReference type="AlphaFoldDB" id="A0A1M6UNC1"/>
<dbReference type="InterPro" id="IPR000537">
    <property type="entry name" value="UbiA_prenyltransferase"/>
</dbReference>
<dbReference type="GO" id="GO:0005886">
    <property type="term" value="C:plasma membrane"/>
    <property type="evidence" value="ECO:0007669"/>
    <property type="project" value="TreeGrafter"/>
</dbReference>
<dbReference type="RefSeq" id="WP_072993267.1">
    <property type="nucleotide sequence ID" value="NZ_FQZB01000024.1"/>
</dbReference>
<evidence type="ECO:0000256" key="1">
    <source>
        <dbReference type="ARBA" id="ARBA00004141"/>
    </source>
</evidence>
<dbReference type="Proteomes" id="UP000184310">
    <property type="component" value="Unassembled WGS sequence"/>
</dbReference>
<keyword evidence="4 5" id="KW-0472">Membrane</keyword>
<evidence type="ECO:0000256" key="4">
    <source>
        <dbReference type="ARBA" id="ARBA00023136"/>
    </source>
</evidence>
<reference evidence="6 7" key="1">
    <citation type="submission" date="2016-11" db="EMBL/GenBank/DDBJ databases">
        <authorList>
            <person name="Jaros S."/>
            <person name="Januszkiewicz K."/>
            <person name="Wedrychowicz H."/>
        </authorList>
    </citation>
    <scope>NUCLEOTIDE SEQUENCE [LARGE SCALE GENOMIC DNA]</scope>
    <source>
        <strain evidence="6 7">DSM 21758</strain>
    </source>
</reference>
<dbReference type="Pfam" id="PF01040">
    <property type="entry name" value="UbiA"/>
    <property type="match status" value="1"/>
</dbReference>
<evidence type="ECO:0000256" key="2">
    <source>
        <dbReference type="ARBA" id="ARBA00022692"/>
    </source>
</evidence>
<dbReference type="InterPro" id="IPR039653">
    <property type="entry name" value="Prenyltransferase"/>
</dbReference>
<keyword evidence="6" id="KW-0808">Transferase</keyword>
<dbReference type="NCBIfam" id="NF008978">
    <property type="entry name" value="PRK12324.1-4"/>
    <property type="match status" value="1"/>
</dbReference>
<feature type="transmembrane region" description="Helical" evidence="5">
    <location>
        <begin position="161"/>
        <end position="177"/>
    </location>
</feature>
<dbReference type="STRING" id="1121302.SAMN02745163_04306"/>
<feature type="transmembrane region" description="Helical" evidence="5">
    <location>
        <begin position="110"/>
        <end position="127"/>
    </location>
</feature>
<evidence type="ECO:0000313" key="7">
    <source>
        <dbReference type="Proteomes" id="UP000184310"/>
    </source>
</evidence>
<organism evidence="6 7">
    <name type="scientific">Clostridium cavendishii DSM 21758</name>
    <dbReference type="NCBI Taxonomy" id="1121302"/>
    <lineage>
        <taxon>Bacteria</taxon>
        <taxon>Bacillati</taxon>
        <taxon>Bacillota</taxon>
        <taxon>Clostridia</taxon>
        <taxon>Eubacteriales</taxon>
        <taxon>Clostridiaceae</taxon>
        <taxon>Clostridium</taxon>
    </lineage>
</organism>
<sequence length="287" mass="32742">MKDKFLSVIKLLRIEQWIKNMFVFGPILFSNNIFNSGMIEKSFTAFIAFCFISSCVYIMNDIVDREKDRKHPKKCNRPIASGKVQVFEAIILAVILAGESFIIAFSINKYLVLIILLYLVNNVLYSFKIKNVVLLDVFSIGIGFILRVLAGSFAIGVKTSSWILLCTLFLSLFLGFGKRRNEVIVLGEDAKEHRKNLSQYNEKLLDQIINIVLACTIVFYAIYCVVGTGDQNFIWTTILVLFGILRYYYLMYSKGQGGNPTELVIRDKQLSFCVIFWIICSAGIMNF</sequence>
<dbReference type="NCBIfam" id="NF008977">
    <property type="entry name" value="PRK12324.1-2"/>
    <property type="match status" value="1"/>
</dbReference>
<dbReference type="GO" id="GO:0016765">
    <property type="term" value="F:transferase activity, transferring alkyl or aryl (other than methyl) groups"/>
    <property type="evidence" value="ECO:0007669"/>
    <property type="project" value="InterPro"/>
</dbReference>
<dbReference type="GO" id="GO:0009247">
    <property type="term" value="P:glycolipid biosynthetic process"/>
    <property type="evidence" value="ECO:0007669"/>
    <property type="project" value="TreeGrafter"/>
</dbReference>
<evidence type="ECO:0000256" key="5">
    <source>
        <dbReference type="SAM" id="Phobius"/>
    </source>
</evidence>
<accession>A0A1M6UNC1</accession>
<feature type="transmembrane region" description="Helical" evidence="5">
    <location>
        <begin position="270"/>
        <end position="286"/>
    </location>
</feature>
<dbReference type="CDD" id="cd13963">
    <property type="entry name" value="PT_UbiA_2"/>
    <property type="match status" value="1"/>
</dbReference>
<keyword evidence="2 5" id="KW-0812">Transmembrane</keyword>
<keyword evidence="3 5" id="KW-1133">Transmembrane helix</keyword>
<evidence type="ECO:0000256" key="3">
    <source>
        <dbReference type="ARBA" id="ARBA00022989"/>
    </source>
</evidence>
<proteinExistence type="predicted"/>
<feature type="transmembrane region" description="Helical" evidence="5">
    <location>
        <begin position="232"/>
        <end position="249"/>
    </location>
</feature>
<name>A0A1M6UNC1_9CLOT</name>
<protein>
    <submittedName>
        <fullName evidence="6">4-hydroxybenzoate polyprenyltransferase</fullName>
    </submittedName>
</protein>
<dbReference type="EMBL" id="FQZB01000024">
    <property type="protein sequence ID" value="SHK70640.1"/>
    <property type="molecule type" value="Genomic_DNA"/>
</dbReference>
<comment type="subcellular location">
    <subcellularLocation>
        <location evidence="1">Membrane</location>
        <topology evidence="1">Multi-pass membrane protein</topology>
    </subcellularLocation>
</comment>
<gene>
    <name evidence="6" type="ORF">SAMN02745163_04306</name>
</gene>
<dbReference type="PANTHER" id="PTHR11048">
    <property type="entry name" value="PRENYLTRANSFERASES"/>
    <property type="match status" value="1"/>
</dbReference>
<dbReference type="InterPro" id="IPR044878">
    <property type="entry name" value="UbiA_sf"/>
</dbReference>